<sequence length="109" mass="12049">MKKQDMREAMPETAAFIDKMRAAFGVESINESIKGGMRGQGAFWAKENGQEVGSRQPVPKSIVGWDKFGRSFTFDVPAGATHDDVQVMFAAEQKKANDLAMQRRGLPID</sequence>
<reference evidence="2" key="1">
    <citation type="journal article" date="2019" name="Int. J. Syst. Evol. Microbiol.">
        <title>The Global Catalogue of Microorganisms (GCM) 10K type strain sequencing project: providing services to taxonomists for standard genome sequencing and annotation.</title>
        <authorList>
            <consortium name="The Broad Institute Genomics Platform"/>
            <consortium name="The Broad Institute Genome Sequencing Center for Infectious Disease"/>
            <person name="Wu L."/>
            <person name="Ma J."/>
        </authorList>
    </citation>
    <scope>NUCLEOTIDE SEQUENCE [LARGE SCALE GENOMIC DNA]</scope>
    <source>
        <strain evidence="2">CCM 2767</strain>
    </source>
</reference>
<organism evidence="1 2">
    <name type="scientific">Oxalicibacterium faecigallinarum</name>
    <dbReference type="NCBI Taxonomy" id="573741"/>
    <lineage>
        <taxon>Bacteria</taxon>
        <taxon>Pseudomonadati</taxon>
        <taxon>Pseudomonadota</taxon>
        <taxon>Betaproteobacteria</taxon>
        <taxon>Burkholderiales</taxon>
        <taxon>Oxalobacteraceae</taxon>
        <taxon>Oxalicibacterium</taxon>
    </lineage>
</organism>
<dbReference type="EMBL" id="BMDI01000001">
    <property type="protein sequence ID" value="GGI16416.1"/>
    <property type="molecule type" value="Genomic_DNA"/>
</dbReference>
<dbReference type="AlphaFoldDB" id="A0A8J3F470"/>
<comment type="caution">
    <text evidence="1">The sequence shown here is derived from an EMBL/GenBank/DDBJ whole genome shotgun (WGS) entry which is preliminary data.</text>
</comment>
<name>A0A8J3F470_9BURK</name>
<dbReference type="RefSeq" id="WP_188379591.1">
    <property type="nucleotide sequence ID" value="NZ_BMDI01000001.1"/>
</dbReference>
<keyword evidence="2" id="KW-1185">Reference proteome</keyword>
<proteinExistence type="predicted"/>
<evidence type="ECO:0000313" key="1">
    <source>
        <dbReference type="EMBL" id="GGI16416.1"/>
    </source>
</evidence>
<accession>A0A8J3F470</accession>
<evidence type="ECO:0000313" key="2">
    <source>
        <dbReference type="Proteomes" id="UP000642180"/>
    </source>
</evidence>
<protein>
    <submittedName>
        <fullName evidence="1">Uncharacterized protein</fullName>
    </submittedName>
</protein>
<gene>
    <name evidence="1" type="ORF">GCM10008066_03850</name>
</gene>
<dbReference type="Proteomes" id="UP000642180">
    <property type="component" value="Unassembled WGS sequence"/>
</dbReference>